<evidence type="ECO:0000313" key="7">
    <source>
        <dbReference type="EMBL" id="CAD8421311.1"/>
    </source>
</evidence>
<keyword evidence="2 4" id="KW-0808">Transferase</keyword>
<proteinExistence type="inferred from homology"/>
<evidence type="ECO:0000256" key="1">
    <source>
        <dbReference type="ARBA" id="ARBA00007867"/>
    </source>
</evidence>
<dbReference type="InterPro" id="IPR030373">
    <property type="entry name" value="PABS_CS"/>
</dbReference>
<dbReference type="AlphaFoldDB" id="A0A7S0CEM0"/>
<dbReference type="Gene3D" id="2.170.270.10">
    <property type="entry name" value="SET domain"/>
    <property type="match status" value="1"/>
</dbReference>
<name>A0A7S0CEM0_9STRA</name>
<sequence length="459" mass="51337">MSDTFREFAEALVQPAMFAHPEPRRVAIIGGGDGSSLREVLKHNTVDEVIMIEIDSMVIDAAREHMPQMSDCSDFEGSAASCFEDPRAEIIFDDASKFFLNNYSAGKSTKHGLFDVIITDALDPENKSSDLSTEIYTNVDFVTALMASLTPDGVLAFQIGTAPNIHDPKASKGVYAAREKLFNLLEDHPDTTAMLVYEEAHCGFEEPRGFMVVCKSENCRHQWYADSDAIDFEVYQRIRHTKSGENALSHYDGATQYTFSVTPKAWETVYCRREPMPEECHYRGLDMDTEIHEFDTDSEESSFYIKKDETTGEALGIFAATDIEEGSYIMPHDMASSFTISKESKDNLKENAEVMEEIDEETSEAFYDFLAFVEENGHATLSEGHKVSIVEVGPSSLIRAVDSADKANIGSIMPRPEGFKLPTYSPVYERRRGLLDVFLVATKDISEGEEILRPKAIWG</sequence>
<keyword evidence="3 4" id="KW-0620">Polyamine biosynthesis</keyword>
<dbReference type="Gene3D" id="3.40.50.150">
    <property type="entry name" value="Vaccinia Virus protein VP39"/>
    <property type="match status" value="1"/>
</dbReference>
<evidence type="ECO:0008006" key="8">
    <source>
        <dbReference type="Google" id="ProtNLM"/>
    </source>
</evidence>
<accession>A0A7S0CEM0</accession>
<evidence type="ECO:0000256" key="2">
    <source>
        <dbReference type="ARBA" id="ARBA00022679"/>
    </source>
</evidence>
<gene>
    <name evidence="7" type="ORF">PINE0816_LOCUS17465</name>
</gene>
<dbReference type="PROSITE" id="PS50280">
    <property type="entry name" value="SET"/>
    <property type="match status" value="1"/>
</dbReference>
<dbReference type="PANTHER" id="PTHR43317">
    <property type="entry name" value="THERMOSPERMINE SYNTHASE ACAULIS5"/>
    <property type="match status" value="1"/>
</dbReference>
<dbReference type="InterPro" id="IPR046341">
    <property type="entry name" value="SET_dom_sf"/>
</dbReference>
<organism evidence="7">
    <name type="scientific">Proboscia inermis</name>
    <dbReference type="NCBI Taxonomy" id="420281"/>
    <lineage>
        <taxon>Eukaryota</taxon>
        <taxon>Sar</taxon>
        <taxon>Stramenopiles</taxon>
        <taxon>Ochrophyta</taxon>
        <taxon>Bacillariophyta</taxon>
        <taxon>Coscinodiscophyceae</taxon>
        <taxon>Rhizosoleniophycidae</taxon>
        <taxon>Rhizosoleniales</taxon>
        <taxon>Rhizosoleniaceae</taxon>
        <taxon>Proboscia</taxon>
    </lineage>
</organism>
<comment type="similarity">
    <text evidence="1">Belongs to the spermidine/spermine synthase family.</text>
</comment>
<dbReference type="GO" id="GO:0006596">
    <property type="term" value="P:polyamine biosynthetic process"/>
    <property type="evidence" value="ECO:0007669"/>
    <property type="project" value="UniProtKB-UniRule"/>
</dbReference>
<dbReference type="EMBL" id="HBEL01037414">
    <property type="protein sequence ID" value="CAD8421311.1"/>
    <property type="molecule type" value="Transcribed_RNA"/>
</dbReference>
<feature type="domain" description="SET" evidence="5">
    <location>
        <begin position="301"/>
        <end position="456"/>
    </location>
</feature>
<evidence type="ECO:0000256" key="4">
    <source>
        <dbReference type="PROSITE-ProRule" id="PRU00354"/>
    </source>
</evidence>
<feature type="domain" description="PABS" evidence="6">
    <location>
        <begin position="1"/>
        <end position="215"/>
    </location>
</feature>
<protein>
    <recommendedName>
        <fullName evidence="8">PABS domain-containing protein</fullName>
    </recommendedName>
</protein>
<reference evidence="7" key="1">
    <citation type="submission" date="2021-01" db="EMBL/GenBank/DDBJ databases">
        <authorList>
            <person name="Corre E."/>
            <person name="Pelletier E."/>
            <person name="Niang G."/>
            <person name="Scheremetjew M."/>
            <person name="Finn R."/>
            <person name="Kale V."/>
            <person name="Holt S."/>
            <person name="Cochrane G."/>
            <person name="Meng A."/>
            <person name="Brown T."/>
            <person name="Cohen L."/>
        </authorList>
    </citation>
    <scope>NUCLEOTIDE SEQUENCE</scope>
    <source>
        <strain evidence="7">CCAP1064/1</strain>
    </source>
</reference>
<dbReference type="Pfam" id="PF01564">
    <property type="entry name" value="Spermine_synth"/>
    <property type="match status" value="1"/>
</dbReference>
<dbReference type="InterPro" id="IPR001214">
    <property type="entry name" value="SET_dom"/>
</dbReference>
<dbReference type="PANTHER" id="PTHR43317:SF1">
    <property type="entry name" value="THERMOSPERMINE SYNTHASE ACAULIS5"/>
    <property type="match status" value="1"/>
</dbReference>
<evidence type="ECO:0000259" key="6">
    <source>
        <dbReference type="PROSITE" id="PS51006"/>
    </source>
</evidence>
<dbReference type="GO" id="GO:0016740">
    <property type="term" value="F:transferase activity"/>
    <property type="evidence" value="ECO:0007669"/>
    <property type="project" value="UniProtKB-UniRule"/>
</dbReference>
<evidence type="ECO:0000259" key="5">
    <source>
        <dbReference type="PROSITE" id="PS50280"/>
    </source>
</evidence>
<feature type="active site" description="Proton acceptor" evidence="4">
    <location>
        <position position="120"/>
    </location>
</feature>
<dbReference type="PROSITE" id="PS51006">
    <property type="entry name" value="PABS_2"/>
    <property type="match status" value="1"/>
</dbReference>
<dbReference type="SUPFAM" id="SSF53335">
    <property type="entry name" value="S-adenosyl-L-methionine-dependent methyltransferases"/>
    <property type="match status" value="1"/>
</dbReference>
<dbReference type="InterPro" id="IPR029063">
    <property type="entry name" value="SAM-dependent_MTases_sf"/>
</dbReference>
<evidence type="ECO:0000256" key="3">
    <source>
        <dbReference type="ARBA" id="ARBA00023115"/>
    </source>
</evidence>
<dbReference type="PROSITE" id="PS01330">
    <property type="entry name" value="PABS_1"/>
    <property type="match status" value="1"/>
</dbReference>
<dbReference type="InterPro" id="IPR030374">
    <property type="entry name" value="PABS"/>
</dbReference>